<dbReference type="Gene3D" id="1.25.10.10">
    <property type="entry name" value="Leucine-rich Repeat Variant"/>
    <property type="match status" value="1"/>
</dbReference>
<dbReference type="Proteomes" id="UP000887578">
    <property type="component" value="Unplaced"/>
</dbReference>
<dbReference type="WBParaSite" id="PDA_v2.g30117.t1">
    <property type="protein sequence ID" value="PDA_v2.g30117.t1"/>
    <property type="gene ID" value="PDA_v2.g30117"/>
</dbReference>
<keyword evidence="1" id="KW-1185">Reference proteome</keyword>
<reference evidence="2" key="1">
    <citation type="submission" date="2022-11" db="UniProtKB">
        <authorList>
            <consortium name="WormBaseParasite"/>
        </authorList>
    </citation>
    <scope>IDENTIFICATION</scope>
</reference>
<organism evidence="1 2">
    <name type="scientific">Panagrolaimus davidi</name>
    <dbReference type="NCBI Taxonomy" id="227884"/>
    <lineage>
        <taxon>Eukaryota</taxon>
        <taxon>Metazoa</taxon>
        <taxon>Ecdysozoa</taxon>
        <taxon>Nematoda</taxon>
        <taxon>Chromadorea</taxon>
        <taxon>Rhabditida</taxon>
        <taxon>Tylenchina</taxon>
        <taxon>Panagrolaimomorpha</taxon>
        <taxon>Panagrolaimoidea</taxon>
        <taxon>Panagrolaimidae</taxon>
        <taxon>Panagrolaimus</taxon>
    </lineage>
</organism>
<protein>
    <submittedName>
        <fullName evidence="2">Uncharacterized protein</fullName>
    </submittedName>
</protein>
<proteinExistence type="predicted"/>
<dbReference type="InterPro" id="IPR016024">
    <property type="entry name" value="ARM-type_fold"/>
</dbReference>
<dbReference type="AlphaFoldDB" id="A0A914QEB0"/>
<accession>A0A914QEB0</accession>
<evidence type="ECO:0000313" key="1">
    <source>
        <dbReference type="Proteomes" id="UP000887578"/>
    </source>
</evidence>
<name>A0A914QEB0_9BILA</name>
<evidence type="ECO:0000313" key="2">
    <source>
        <dbReference type="WBParaSite" id="PDA_v2.g30117.t1"/>
    </source>
</evidence>
<sequence length="131" mass="14956">MKNVLDDASAEKLKDSSLEALGYICQNVGAAIGESKSNQILEAIVHGMRQREPSVRLSATEVMINALELTKNNFANTDKRNDIMRVVREATQEKDTRIRALQCLVRIVSLYYNYMDTYMKKPLFAVFVFLY</sequence>
<dbReference type="InterPro" id="IPR011989">
    <property type="entry name" value="ARM-like"/>
</dbReference>
<dbReference type="SUPFAM" id="SSF48371">
    <property type="entry name" value="ARM repeat"/>
    <property type="match status" value="1"/>
</dbReference>